<name>A0A1S2ASI5_9GAMM</name>
<dbReference type="AlphaFoldDB" id="A0A1S2ASI5"/>
<feature type="compositionally biased region" description="Basic residues" evidence="1">
    <location>
        <begin position="20"/>
        <end position="35"/>
    </location>
</feature>
<feature type="region of interest" description="Disordered" evidence="1">
    <location>
        <begin position="1"/>
        <end position="40"/>
    </location>
</feature>
<evidence type="ECO:0000256" key="1">
    <source>
        <dbReference type="SAM" id="MobiDB-lite"/>
    </source>
</evidence>
<dbReference type="GeneID" id="88621956"/>
<evidence type="ECO:0000313" key="2">
    <source>
        <dbReference type="EMBL" id="BCV44154.1"/>
    </source>
</evidence>
<gene>
    <name evidence="2" type="ORF">TUM17379_11720</name>
</gene>
<dbReference type="RefSeq" id="WP_037437387.1">
    <property type="nucleotide sequence ID" value="NZ_AP024610.1"/>
</dbReference>
<proteinExistence type="predicted"/>
<dbReference type="EMBL" id="AP024613">
    <property type="protein sequence ID" value="BCV44154.1"/>
    <property type="molecule type" value="Genomic_DNA"/>
</dbReference>
<protein>
    <submittedName>
        <fullName evidence="2">Small highly charged protein</fullName>
    </submittedName>
</protein>
<accession>A0A1S2ASI5</accession>
<reference evidence="2" key="1">
    <citation type="submission" date="2021-05" db="EMBL/GenBank/DDBJ databases">
        <title>Molecular characterization for Shewanella algae harboring chromosomal blaOXA-55-like strains isolated from clinical and environment sample.</title>
        <authorList>
            <person name="Ohama Y."/>
            <person name="Aoki K."/>
            <person name="Harada S."/>
            <person name="Moriya K."/>
            <person name="Ishii Y."/>
            <person name="Tateda K."/>
        </authorList>
    </citation>
    <scope>NUCLEOTIDE SEQUENCE</scope>
    <source>
        <strain evidence="2">TUM17379</strain>
    </source>
</reference>
<organism evidence="2 3">
    <name type="scientific">Shewanella algae</name>
    <dbReference type="NCBI Taxonomy" id="38313"/>
    <lineage>
        <taxon>Bacteria</taxon>
        <taxon>Pseudomonadati</taxon>
        <taxon>Pseudomonadota</taxon>
        <taxon>Gammaproteobacteria</taxon>
        <taxon>Alteromonadales</taxon>
        <taxon>Shewanellaceae</taxon>
        <taxon>Shewanella</taxon>
    </lineage>
</organism>
<sequence length="53" mass="6726">MSNHYDFDDNDAPWGDHVRGKQKNKRVKQRRRDSKRRYPDEYMEPEFLRDKWK</sequence>
<evidence type="ECO:0000313" key="3">
    <source>
        <dbReference type="Proteomes" id="UP000825078"/>
    </source>
</evidence>
<dbReference type="Proteomes" id="UP000825078">
    <property type="component" value="Chromosome"/>
</dbReference>